<dbReference type="Pfam" id="PF07690">
    <property type="entry name" value="MFS_1"/>
    <property type="match status" value="1"/>
</dbReference>
<dbReference type="InterPro" id="IPR020846">
    <property type="entry name" value="MFS_dom"/>
</dbReference>
<dbReference type="OrthoDB" id="2985014at2759"/>
<evidence type="ECO:0000313" key="7">
    <source>
        <dbReference type="Proteomes" id="UP000515135"/>
    </source>
</evidence>
<dbReference type="GeneID" id="109461764"/>
<dbReference type="InterPro" id="IPR036259">
    <property type="entry name" value="MFS_trans_sf"/>
</dbReference>
<organism evidence="7 8">
    <name type="scientific">Branchiostoma belcheri</name>
    <name type="common">Amphioxus</name>
    <dbReference type="NCBI Taxonomy" id="7741"/>
    <lineage>
        <taxon>Eukaryota</taxon>
        <taxon>Metazoa</taxon>
        <taxon>Chordata</taxon>
        <taxon>Cephalochordata</taxon>
        <taxon>Leptocardii</taxon>
        <taxon>Amphioxiformes</taxon>
        <taxon>Branchiostomatidae</taxon>
        <taxon>Branchiostoma</taxon>
    </lineage>
</organism>
<feature type="transmembrane region" description="Helical" evidence="5">
    <location>
        <begin position="112"/>
        <end position="131"/>
    </location>
</feature>
<comment type="subcellular location">
    <subcellularLocation>
        <location evidence="1">Membrane</location>
        <topology evidence="1">Multi-pass membrane protein</topology>
    </subcellularLocation>
</comment>
<evidence type="ECO:0000256" key="2">
    <source>
        <dbReference type="ARBA" id="ARBA00022692"/>
    </source>
</evidence>
<gene>
    <name evidence="8" type="primary">LOC109461764</name>
</gene>
<evidence type="ECO:0000256" key="5">
    <source>
        <dbReference type="SAM" id="Phobius"/>
    </source>
</evidence>
<dbReference type="KEGG" id="bbel:109461764"/>
<evidence type="ECO:0000259" key="6">
    <source>
        <dbReference type="PROSITE" id="PS50850"/>
    </source>
</evidence>
<feature type="transmembrane region" description="Helical" evidence="5">
    <location>
        <begin position="202"/>
        <end position="225"/>
    </location>
</feature>
<feature type="transmembrane region" description="Helical" evidence="5">
    <location>
        <begin position="80"/>
        <end position="105"/>
    </location>
</feature>
<accession>A0A6P4YAB1</accession>
<evidence type="ECO:0000256" key="1">
    <source>
        <dbReference type="ARBA" id="ARBA00004141"/>
    </source>
</evidence>
<dbReference type="GO" id="GO:0005326">
    <property type="term" value="F:neurotransmitter transmembrane transporter activity"/>
    <property type="evidence" value="ECO:0007669"/>
    <property type="project" value="TreeGrafter"/>
</dbReference>
<feature type="transmembrane region" description="Helical" evidence="5">
    <location>
        <begin position="32"/>
        <end position="60"/>
    </location>
</feature>
<reference evidence="8" key="1">
    <citation type="submission" date="2025-08" db="UniProtKB">
        <authorList>
            <consortium name="RefSeq"/>
        </authorList>
    </citation>
    <scope>IDENTIFICATION</scope>
    <source>
        <tissue evidence="8">Gonad</tissue>
    </source>
</reference>
<name>A0A6P4YAB1_BRABE</name>
<dbReference type="GO" id="GO:0005313">
    <property type="term" value="F:L-glutamate transmembrane transporter activity"/>
    <property type="evidence" value="ECO:0007669"/>
    <property type="project" value="TreeGrafter"/>
</dbReference>
<keyword evidence="2 5" id="KW-0812">Transmembrane</keyword>
<keyword evidence="3 5" id="KW-1133">Transmembrane helix</keyword>
<dbReference type="Gene3D" id="1.20.1250.20">
    <property type="entry name" value="MFS general substrate transporter like domains"/>
    <property type="match status" value="1"/>
</dbReference>
<dbReference type="PANTHER" id="PTHR11662">
    <property type="entry name" value="SOLUTE CARRIER FAMILY 17"/>
    <property type="match status" value="1"/>
</dbReference>
<dbReference type="PANTHER" id="PTHR11662:SF456">
    <property type="entry name" value="VESICULAR GLUTAMATE TRANSPORTER, ISOFORM A"/>
    <property type="match status" value="1"/>
</dbReference>
<dbReference type="GO" id="GO:0060076">
    <property type="term" value="C:excitatory synapse"/>
    <property type="evidence" value="ECO:0007669"/>
    <property type="project" value="TreeGrafter"/>
</dbReference>
<dbReference type="Proteomes" id="UP000515135">
    <property type="component" value="Unplaced"/>
</dbReference>
<sequence>MWTDFFKTRHQKEEFTMGEDNTTDAIATSNKLLCLLLFGAILIQYAGRSSVAVVLVELQMPPVNDTNTSVSQPHSQYSQFQVSVIMSIFYLGQLPSSFIGGYLAYRYSAIRIFLASFGAGSIVHVLGPVMFGNFKTAVTQRVLAGLVEGLCEPAAFGVLSQNLTPRQSARVSPYIFAAYYFGQSLGKIATGFMTQRLGWQTAFYMFGGLGITWAALAFGFAVTGLGERKDTLETQSHDKNGIKTVGNKTNFIINYTTMVCRKCLIFQLPDILSAFLFIHIPSLCINHTLTNPMYKDIDITNYTNAFNPA</sequence>
<evidence type="ECO:0000256" key="3">
    <source>
        <dbReference type="ARBA" id="ARBA00022989"/>
    </source>
</evidence>
<dbReference type="InterPro" id="IPR011701">
    <property type="entry name" value="MFS"/>
</dbReference>
<dbReference type="AlphaFoldDB" id="A0A6P4YAB1"/>
<dbReference type="SUPFAM" id="SSF103473">
    <property type="entry name" value="MFS general substrate transporter"/>
    <property type="match status" value="1"/>
</dbReference>
<dbReference type="PROSITE" id="PS50850">
    <property type="entry name" value="MFS"/>
    <property type="match status" value="1"/>
</dbReference>
<dbReference type="InterPro" id="IPR050382">
    <property type="entry name" value="MFS_Na/Anion_cotransporter"/>
</dbReference>
<proteinExistence type="predicted"/>
<evidence type="ECO:0000256" key="4">
    <source>
        <dbReference type="ARBA" id="ARBA00023136"/>
    </source>
</evidence>
<keyword evidence="4 5" id="KW-0472">Membrane</keyword>
<protein>
    <submittedName>
        <fullName evidence="8">Solute carrier family 17 member 9-like isoform X1</fullName>
    </submittedName>
</protein>
<evidence type="ECO:0000313" key="8">
    <source>
        <dbReference type="RefSeq" id="XP_019613716.1"/>
    </source>
</evidence>
<dbReference type="GO" id="GO:0030672">
    <property type="term" value="C:synaptic vesicle membrane"/>
    <property type="evidence" value="ECO:0007669"/>
    <property type="project" value="TreeGrafter"/>
</dbReference>
<feature type="domain" description="Major facilitator superfamily (MFS) profile" evidence="6">
    <location>
        <begin position="33"/>
        <end position="309"/>
    </location>
</feature>
<keyword evidence="7" id="KW-1185">Reference proteome</keyword>
<dbReference type="GO" id="GO:0098700">
    <property type="term" value="P:neurotransmitter loading into synaptic vesicle"/>
    <property type="evidence" value="ECO:0007669"/>
    <property type="project" value="TreeGrafter"/>
</dbReference>
<dbReference type="RefSeq" id="XP_019613716.1">
    <property type="nucleotide sequence ID" value="XM_019758157.1"/>
</dbReference>
<dbReference type="GO" id="GO:0035249">
    <property type="term" value="P:synaptic transmission, glutamatergic"/>
    <property type="evidence" value="ECO:0007669"/>
    <property type="project" value="TreeGrafter"/>
</dbReference>
<dbReference type="GO" id="GO:0050803">
    <property type="term" value="P:regulation of synapse structure or activity"/>
    <property type="evidence" value="ECO:0007669"/>
    <property type="project" value="TreeGrafter"/>
</dbReference>